<dbReference type="OrthoDB" id="198474at2759"/>
<accession>A0A9W6BPF5</accession>
<evidence type="ECO:0000313" key="2">
    <source>
        <dbReference type="EMBL" id="GLC55698.1"/>
    </source>
</evidence>
<name>A0A9W6BPF5_9CHLO</name>
<sequence length="312" mass="32454">MRLCSLSGLQTNRIATRLSSSHGARTCLHTPNRRIVRAMVSEKDAEIEKAAAGSVESGLVEITKQILSTDPEARESLRRYEAAVIRLEKAKAASEELDRMFAEASRGAVASDQQSEKEQRQRADQVMADAEVAAAERLVRAAELQYEAARRDQEQWAAAATDGPERVESVKAAAIAALAGLAAEVPLVALTADGAAAASAAGPLSSALSLLSAVAACFLFGVTYRYAVRSDSANRQLRLGVVAAFGLVRASGAADVLQATAASAGGDGPLSLAVVGPAALYALESMLLFGFASVAVEAAFGQGFLKRFGEAS</sequence>
<feature type="transmembrane region" description="Helical" evidence="1">
    <location>
        <begin position="278"/>
        <end position="300"/>
    </location>
</feature>
<proteinExistence type="predicted"/>
<dbReference type="Proteomes" id="UP001165080">
    <property type="component" value="Unassembled WGS sequence"/>
</dbReference>
<feature type="transmembrane region" description="Helical" evidence="1">
    <location>
        <begin position="204"/>
        <end position="227"/>
    </location>
</feature>
<dbReference type="PANTHER" id="PTHR36383:SF1">
    <property type="entry name" value="PROTEIN, PUTATIVE-RELATED"/>
    <property type="match status" value="1"/>
</dbReference>
<keyword evidence="1" id="KW-1133">Transmembrane helix</keyword>
<reference evidence="2 3" key="1">
    <citation type="journal article" date="2023" name="Commun. Biol.">
        <title>Reorganization of the ancestral sex-determining regions during the evolution of trioecy in Pleodorina starrii.</title>
        <authorList>
            <person name="Takahashi K."/>
            <person name="Suzuki S."/>
            <person name="Kawai-Toyooka H."/>
            <person name="Yamamoto K."/>
            <person name="Hamaji T."/>
            <person name="Ootsuki R."/>
            <person name="Yamaguchi H."/>
            <person name="Kawachi M."/>
            <person name="Higashiyama T."/>
            <person name="Nozaki H."/>
        </authorList>
    </citation>
    <scope>NUCLEOTIDE SEQUENCE [LARGE SCALE GENOMIC DNA]</scope>
    <source>
        <strain evidence="2 3">NIES-4479</strain>
    </source>
</reference>
<keyword evidence="3" id="KW-1185">Reference proteome</keyword>
<dbReference type="PANTHER" id="PTHR36383">
    <property type="entry name" value="OS09G0529350 PROTEIN"/>
    <property type="match status" value="1"/>
</dbReference>
<comment type="caution">
    <text evidence="2">The sequence shown here is derived from an EMBL/GenBank/DDBJ whole genome shotgun (WGS) entry which is preliminary data.</text>
</comment>
<protein>
    <submittedName>
        <fullName evidence="2">Uncharacterized protein</fullName>
    </submittedName>
</protein>
<evidence type="ECO:0000313" key="3">
    <source>
        <dbReference type="Proteomes" id="UP001165080"/>
    </source>
</evidence>
<gene>
    <name evidence="2" type="primary">PLEST001904</name>
    <name evidence="2" type="ORF">PLESTB_001015900</name>
</gene>
<dbReference type="EMBL" id="BRXU01000013">
    <property type="protein sequence ID" value="GLC55698.1"/>
    <property type="molecule type" value="Genomic_DNA"/>
</dbReference>
<dbReference type="AlphaFoldDB" id="A0A9W6BPF5"/>
<keyword evidence="1" id="KW-0812">Transmembrane</keyword>
<feature type="transmembrane region" description="Helical" evidence="1">
    <location>
        <begin position="239"/>
        <end position="258"/>
    </location>
</feature>
<evidence type="ECO:0000256" key="1">
    <source>
        <dbReference type="SAM" id="Phobius"/>
    </source>
</evidence>
<organism evidence="2 3">
    <name type="scientific">Pleodorina starrii</name>
    <dbReference type="NCBI Taxonomy" id="330485"/>
    <lineage>
        <taxon>Eukaryota</taxon>
        <taxon>Viridiplantae</taxon>
        <taxon>Chlorophyta</taxon>
        <taxon>core chlorophytes</taxon>
        <taxon>Chlorophyceae</taxon>
        <taxon>CS clade</taxon>
        <taxon>Chlamydomonadales</taxon>
        <taxon>Volvocaceae</taxon>
        <taxon>Pleodorina</taxon>
    </lineage>
</organism>
<keyword evidence="1" id="KW-0472">Membrane</keyword>